<dbReference type="InterPro" id="IPR002794">
    <property type="entry name" value="DUF92_TMEM19"/>
</dbReference>
<feature type="transmembrane region" description="Helical" evidence="6">
    <location>
        <begin position="182"/>
        <end position="203"/>
    </location>
</feature>
<dbReference type="PANTHER" id="PTHR13353:SF5">
    <property type="entry name" value="TRANSMEMBRANE PROTEIN 19"/>
    <property type="match status" value="1"/>
</dbReference>
<evidence type="ECO:0008006" key="8">
    <source>
        <dbReference type="Google" id="ProtNLM"/>
    </source>
</evidence>
<dbReference type="EMBL" id="MT631451">
    <property type="protein sequence ID" value="QNO50764.1"/>
    <property type="molecule type" value="Genomic_DNA"/>
</dbReference>
<keyword evidence="3 6" id="KW-0812">Transmembrane</keyword>
<evidence type="ECO:0000256" key="5">
    <source>
        <dbReference type="ARBA" id="ARBA00023136"/>
    </source>
</evidence>
<feature type="transmembrane region" description="Helical" evidence="6">
    <location>
        <begin position="12"/>
        <end position="33"/>
    </location>
</feature>
<keyword evidence="4 6" id="KW-1133">Transmembrane helix</keyword>
<gene>
    <name evidence="7" type="ORF">HMJGLFMP_00006</name>
</gene>
<evidence type="ECO:0000256" key="1">
    <source>
        <dbReference type="ARBA" id="ARBA00004141"/>
    </source>
</evidence>
<organism evidence="7">
    <name type="scientific">Candidatus Methanophagaceae archaeon ANME-1 ERB6</name>
    <dbReference type="NCBI Taxonomy" id="2759912"/>
    <lineage>
        <taxon>Archaea</taxon>
        <taxon>Methanobacteriati</taxon>
        <taxon>Methanobacteriota</taxon>
        <taxon>Stenosarchaea group</taxon>
        <taxon>Methanomicrobia</taxon>
        <taxon>Candidatus Methanophagales</taxon>
        <taxon>Candidatus Methanophagaceae</taxon>
    </lineage>
</organism>
<proteinExistence type="inferred from homology"/>
<dbReference type="AlphaFoldDB" id="A0A7G9YRY0"/>
<protein>
    <recommendedName>
        <fullName evidence="8">DUF92 domain-containing protein</fullName>
    </recommendedName>
</protein>
<evidence type="ECO:0000256" key="6">
    <source>
        <dbReference type="SAM" id="Phobius"/>
    </source>
</evidence>
<feature type="transmembrane region" description="Helical" evidence="6">
    <location>
        <begin position="210"/>
        <end position="227"/>
    </location>
</feature>
<reference evidence="7" key="1">
    <citation type="submission" date="2020-06" db="EMBL/GenBank/DDBJ databases">
        <title>Unique genomic features of the anaerobic methanotrophic archaea.</title>
        <authorList>
            <person name="Chadwick G.L."/>
            <person name="Skennerton C.T."/>
            <person name="Laso-Perez R."/>
            <person name="Leu A.O."/>
            <person name="Speth D.R."/>
            <person name="Yu H."/>
            <person name="Morgan-Lang C."/>
            <person name="Hatzenpichler R."/>
            <person name="Goudeau D."/>
            <person name="Malmstrom R."/>
            <person name="Brazelton W.J."/>
            <person name="Woyke T."/>
            <person name="Hallam S.J."/>
            <person name="Tyson G.W."/>
            <person name="Wegener G."/>
            <person name="Boetius A."/>
            <person name="Orphan V."/>
        </authorList>
    </citation>
    <scope>NUCLEOTIDE SEQUENCE</scope>
</reference>
<feature type="transmembrane region" description="Helical" evidence="6">
    <location>
        <begin position="63"/>
        <end position="83"/>
    </location>
</feature>
<dbReference type="PANTHER" id="PTHR13353">
    <property type="entry name" value="TRANSMEMBRANE PROTEIN 19"/>
    <property type="match status" value="1"/>
</dbReference>
<evidence type="ECO:0000256" key="2">
    <source>
        <dbReference type="ARBA" id="ARBA00009012"/>
    </source>
</evidence>
<feature type="transmembrane region" description="Helical" evidence="6">
    <location>
        <begin position="247"/>
        <end position="267"/>
    </location>
</feature>
<comment type="similarity">
    <text evidence="2">Belongs to the TMEM19 family.</text>
</comment>
<dbReference type="GO" id="GO:0016020">
    <property type="term" value="C:membrane"/>
    <property type="evidence" value="ECO:0007669"/>
    <property type="project" value="UniProtKB-SubCell"/>
</dbReference>
<feature type="transmembrane region" description="Helical" evidence="6">
    <location>
        <begin position="40"/>
        <end position="57"/>
    </location>
</feature>
<evidence type="ECO:0000256" key="3">
    <source>
        <dbReference type="ARBA" id="ARBA00022692"/>
    </source>
</evidence>
<evidence type="ECO:0000313" key="7">
    <source>
        <dbReference type="EMBL" id="QNO50764.1"/>
    </source>
</evidence>
<dbReference type="Pfam" id="PF01940">
    <property type="entry name" value="DUF92"/>
    <property type="match status" value="1"/>
</dbReference>
<accession>A0A7G9YRY0</accession>
<sequence length="272" mass="28564">MLFSELLPQHLFSVTVAALIILIAFSLVLYAYVKRKINTSALIGTLILGAIILLALGPRFGCAGVLVLLVFFLSGNLVTKYKYDRKAELGVAEGNKGMRNINNVLGNGLSPVIFALLYAISCQSQSQSGNTILLLGFSGAVATACADTFSTEIGQAEGNPKLITTLKKVPVGTNGGVSLPGLGASMLGSGLISLVTLAFWFGVQKSSRTVLLLTGICLLSGFLGGIVDSLLGATVEDRKPLKLNKHHVNILATLFGGVFAILLGYFFGLQTQ</sequence>
<feature type="transmembrane region" description="Helical" evidence="6">
    <location>
        <begin position="104"/>
        <end position="121"/>
    </location>
</feature>
<comment type="subcellular location">
    <subcellularLocation>
        <location evidence="1">Membrane</location>
        <topology evidence="1">Multi-pass membrane protein</topology>
    </subcellularLocation>
</comment>
<name>A0A7G9YRY0_9EURY</name>
<evidence type="ECO:0000256" key="4">
    <source>
        <dbReference type="ARBA" id="ARBA00022989"/>
    </source>
</evidence>
<keyword evidence="5 6" id="KW-0472">Membrane</keyword>